<feature type="domain" description="Outer membrane protein beta-barrel" evidence="3">
    <location>
        <begin position="10"/>
        <end position="148"/>
    </location>
</feature>
<dbReference type="InterPro" id="IPR027385">
    <property type="entry name" value="Beta-barrel_OMP"/>
</dbReference>
<dbReference type="Proteomes" id="UP000056750">
    <property type="component" value="Chromosome"/>
</dbReference>
<proteinExistence type="predicted"/>
<name>A0AAW7YWK3_9ALTE</name>
<dbReference type="EMBL" id="CP013926">
    <property type="protein sequence ID" value="AMJ76117.1"/>
    <property type="molecule type" value="Genomic_DNA"/>
</dbReference>
<organism evidence="5 7">
    <name type="scientific">Alteromonas stellipolaris</name>
    <dbReference type="NCBI Taxonomy" id="233316"/>
    <lineage>
        <taxon>Bacteria</taxon>
        <taxon>Pseudomonadati</taxon>
        <taxon>Pseudomonadota</taxon>
        <taxon>Gammaproteobacteria</taxon>
        <taxon>Alteromonadales</taxon>
        <taxon>Alteromonadaceae</taxon>
        <taxon>Alteromonas/Salinimonas group</taxon>
        <taxon>Alteromonas</taxon>
    </lineage>
</organism>
<dbReference type="Pfam" id="PF13505">
    <property type="entry name" value="OMP_b-brl"/>
    <property type="match status" value="1"/>
</dbReference>
<evidence type="ECO:0000313" key="6">
    <source>
        <dbReference type="Proteomes" id="UP000056750"/>
    </source>
</evidence>
<sequence length="186" mass="20679">MRKAITLLTALTATAASVASFATLAESPDWRYVEGGYSKMDFDDNESFEPDGFVLSSKYLLNSNIYLNGEYSNFEEGNFDFDMLTLGAGYRMPLNATTDAYFGANFERIDGDFDDETGYSVNAGVRSMVTEQVELLGEVGYYDVEDGDATFKVGANYYVTPQWAVGASYKLMDDLDIMQVTARYSF</sequence>
<dbReference type="Gene3D" id="2.40.160.20">
    <property type="match status" value="1"/>
</dbReference>
<feature type="chain" id="PRO_5043353272" evidence="2">
    <location>
        <begin position="23"/>
        <end position="186"/>
    </location>
</feature>
<reference evidence="5" key="2">
    <citation type="submission" date="2023-07" db="EMBL/GenBank/DDBJ databases">
        <title>Genome content predicts the carbon catabolic preferences of heterotrophic bacteria.</title>
        <authorList>
            <person name="Gralka M."/>
        </authorList>
    </citation>
    <scope>NUCLEOTIDE SEQUENCE</scope>
    <source>
        <strain evidence="5">F2M12</strain>
    </source>
</reference>
<dbReference type="Proteomes" id="UP001170717">
    <property type="component" value="Unassembled WGS sequence"/>
</dbReference>
<evidence type="ECO:0000256" key="2">
    <source>
        <dbReference type="SAM" id="SignalP"/>
    </source>
</evidence>
<feature type="signal peptide" evidence="2">
    <location>
        <begin position="1"/>
        <end position="22"/>
    </location>
</feature>
<dbReference type="AlphaFoldDB" id="A0AAW7YWK3"/>
<reference evidence="4 6" key="1">
    <citation type="submission" date="2015-12" db="EMBL/GenBank/DDBJ databases">
        <title>Intraspecies pangenome expansion in the marine bacterium Alteromonas.</title>
        <authorList>
            <person name="Lopez-Perez M."/>
            <person name="Rodriguez-Valera F."/>
        </authorList>
    </citation>
    <scope>NUCLEOTIDE SEQUENCE [LARGE SCALE GENOMIC DNA]</scope>
    <source>
        <strain evidence="4 6">LMG 21861</strain>
    </source>
</reference>
<dbReference type="SUPFAM" id="SSF56925">
    <property type="entry name" value="OMPA-like"/>
    <property type="match status" value="1"/>
</dbReference>
<evidence type="ECO:0000313" key="4">
    <source>
        <dbReference type="EMBL" id="AMJ76117.1"/>
    </source>
</evidence>
<dbReference type="EMBL" id="JAUOQI010000003">
    <property type="protein sequence ID" value="MDO6576769.1"/>
    <property type="molecule type" value="Genomic_DNA"/>
</dbReference>
<dbReference type="InterPro" id="IPR011250">
    <property type="entry name" value="OMP/PagP_B-barrel"/>
</dbReference>
<accession>A0AAW7YWK3</accession>
<dbReference type="KEGG" id="asq:AVL57_20405"/>
<evidence type="ECO:0000313" key="7">
    <source>
        <dbReference type="Proteomes" id="UP001170717"/>
    </source>
</evidence>
<keyword evidence="1 2" id="KW-0732">Signal</keyword>
<protein>
    <submittedName>
        <fullName evidence="5">Outer membrane beta-barrel protein</fullName>
    </submittedName>
</protein>
<keyword evidence="6" id="KW-1185">Reference proteome</keyword>
<evidence type="ECO:0000256" key="1">
    <source>
        <dbReference type="ARBA" id="ARBA00022729"/>
    </source>
</evidence>
<dbReference type="RefSeq" id="WP_057795236.1">
    <property type="nucleotide sequence ID" value="NZ_CANLMS010000005.1"/>
</dbReference>
<dbReference type="GeneID" id="83260070"/>
<gene>
    <name evidence="4" type="ORF">AVL57_20405</name>
    <name evidence="5" type="ORF">Q4527_05165</name>
</gene>
<evidence type="ECO:0000259" key="3">
    <source>
        <dbReference type="Pfam" id="PF13505"/>
    </source>
</evidence>
<evidence type="ECO:0000313" key="5">
    <source>
        <dbReference type="EMBL" id="MDO6576769.1"/>
    </source>
</evidence>